<dbReference type="Proteomes" id="UP000002385">
    <property type="component" value="Chromosome"/>
</dbReference>
<dbReference type="KEGG" id="mch:Mchl_3390"/>
<evidence type="ECO:0000313" key="1">
    <source>
        <dbReference type="EMBL" id="ACK84210.1"/>
    </source>
</evidence>
<reference evidence="1 2" key="2">
    <citation type="journal article" date="2012" name="J. Bacteriol.">
        <title>Complete genome sequences of six strains of the genus Methylobacterium.</title>
        <authorList>
            <person name="Marx C.J."/>
            <person name="Bringel F."/>
            <person name="Chistoserdova L."/>
            <person name="Moulin L."/>
            <person name="Farhan Ul Haque M."/>
            <person name="Fleischman D.E."/>
            <person name="Gruffaz C."/>
            <person name="Jourand P."/>
            <person name="Knief C."/>
            <person name="Lee M.C."/>
            <person name="Muller E.E."/>
            <person name="Nadalig T."/>
            <person name="Peyraud R."/>
            <person name="Roselli S."/>
            <person name="Russ L."/>
            <person name="Goodwin L.A."/>
            <person name="Ivanova N."/>
            <person name="Kyrpides N."/>
            <person name="Lajus A."/>
            <person name="Land M.L."/>
            <person name="Medigue C."/>
            <person name="Mikhailova N."/>
            <person name="Nolan M."/>
            <person name="Woyke T."/>
            <person name="Stolyar S."/>
            <person name="Vorholt J.A."/>
            <person name="Vuilleumier S."/>
        </authorList>
    </citation>
    <scope>NUCLEOTIDE SEQUENCE [LARGE SCALE GENOMIC DNA]</scope>
    <source>
        <strain evidence="2">CM4 / NCIMB 13688</strain>
    </source>
</reference>
<sequence length="119" mass="13527">MAKIYVDPSIRNCAQSLLMQAIEDVNRRVSNGDNFWIARTRVLEMHADEWVRPYGKEAADQAVRGLHMLAPGEVLDCETQRKQRARSAALTGAHLAAYDPGRNTWLNRAWLSVFGVRLY</sequence>
<name>B7KUI1_METC4</name>
<organism evidence="1 2">
    <name type="scientific">Methylorubrum extorquens (strain CM4 / NCIMB 13688)</name>
    <name type="common">Methylobacterium extorquens</name>
    <dbReference type="NCBI Taxonomy" id="440085"/>
    <lineage>
        <taxon>Bacteria</taxon>
        <taxon>Pseudomonadati</taxon>
        <taxon>Pseudomonadota</taxon>
        <taxon>Alphaproteobacteria</taxon>
        <taxon>Hyphomicrobiales</taxon>
        <taxon>Methylobacteriaceae</taxon>
        <taxon>Methylorubrum</taxon>
    </lineage>
</organism>
<protein>
    <submittedName>
        <fullName evidence="1">Uncharacterized protein</fullName>
    </submittedName>
</protein>
<dbReference type="HOGENOM" id="CLU_2058605_0_0_5"/>
<evidence type="ECO:0000313" key="2">
    <source>
        <dbReference type="Proteomes" id="UP000002385"/>
    </source>
</evidence>
<gene>
    <name evidence="1" type="ordered locus">Mchl_3390</name>
</gene>
<dbReference type="EMBL" id="CP001298">
    <property type="protein sequence ID" value="ACK84210.1"/>
    <property type="molecule type" value="Genomic_DNA"/>
</dbReference>
<accession>B7KUI1</accession>
<reference evidence="2" key="1">
    <citation type="submission" date="2008-12" db="EMBL/GenBank/DDBJ databases">
        <title>Complete sequence of chromosome of Methylobacterium chloromethanicum CM4.</title>
        <authorList>
            <consortium name="US DOE Joint Genome Institute"/>
            <person name="Lucas S."/>
            <person name="Copeland A."/>
            <person name="Lapidus A."/>
            <person name="Glavina del Rio T."/>
            <person name="Dalin E."/>
            <person name="Tice H."/>
            <person name="Bruce D."/>
            <person name="Goodwin L."/>
            <person name="Pitluck S."/>
            <person name="Chertkov O."/>
            <person name="Brettin T."/>
            <person name="Detter J.C."/>
            <person name="Han C."/>
            <person name="Larimer F."/>
            <person name="Land M."/>
            <person name="Hauser L."/>
            <person name="Kyrpides N."/>
            <person name="Mikhailova N."/>
            <person name="Marx C."/>
            <person name="Richardson P."/>
        </authorList>
    </citation>
    <scope>NUCLEOTIDE SEQUENCE [LARGE SCALE GENOMIC DNA]</scope>
    <source>
        <strain evidence="2">CM4 / NCIMB 13688</strain>
    </source>
</reference>
<dbReference type="RefSeq" id="WP_015951523.1">
    <property type="nucleotide sequence ID" value="NC_011757.1"/>
</dbReference>
<dbReference type="AlphaFoldDB" id="B7KUI1"/>
<proteinExistence type="predicted"/>